<proteinExistence type="inferred from homology"/>
<evidence type="ECO:0000313" key="6">
    <source>
        <dbReference type="Proteomes" id="UP001642484"/>
    </source>
</evidence>
<evidence type="ECO:0000256" key="2">
    <source>
        <dbReference type="ARBA" id="ARBA00022980"/>
    </source>
</evidence>
<organism evidence="5 6">
    <name type="scientific">Durusdinium trenchii</name>
    <dbReference type="NCBI Taxonomy" id="1381693"/>
    <lineage>
        <taxon>Eukaryota</taxon>
        <taxon>Sar</taxon>
        <taxon>Alveolata</taxon>
        <taxon>Dinophyceae</taxon>
        <taxon>Suessiales</taxon>
        <taxon>Symbiodiniaceae</taxon>
        <taxon>Durusdinium</taxon>
    </lineage>
</organism>
<dbReference type="SUPFAM" id="SSF143800">
    <property type="entry name" value="L28p-like"/>
    <property type="match status" value="1"/>
</dbReference>
<dbReference type="Proteomes" id="UP001642484">
    <property type="component" value="Unassembled WGS sequence"/>
</dbReference>
<keyword evidence="2" id="KW-0689">Ribosomal protein</keyword>
<dbReference type="EMBL" id="CAXAMN010001336">
    <property type="protein sequence ID" value="CAK8993815.1"/>
    <property type="molecule type" value="Genomic_DNA"/>
</dbReference>
<sequence length="240" mass="26450">MESLRGVTVPTGDGMGNSSNARMSWSNPVLGDTDPIVSFPKTTDQTDIDALGSCADDSHNQESQSSGFGGEVVPLLGLAAMCSLRTRRPSGTPMALVGQSLPVETMDEPATVMHTAGGRRKRLGVGGRICMLTGVKKIKGVVRTYHLKKNCRYWRPNTMWKNLWWDKEKKWVRLYICVDALPYVAEPRESVFLGRGGHTPRFVFVLPPFGVAEGGRHEFGARSPIGYRGYFDLGMTNRKD</sequence>
<keyword evidence="3" id="KW-0687">Ribonucleoprotein</keyword>
<evidence type="ECO:0000313" key="5">
    <source>
        <dbReference type="EMBL" id="CAK8993815.1"/>
    </source>
</evidence>
<feature type="compositionally biased region" description="Polar residues" evidence="4">
    <location>
        <begin position="16"/>
        <end position="27"/>
    </location>
</feature>
<accession>A0ABP0HY50</accession>
<dbReference type="InterPro" id="IPR026569">
    <property type="entry name" value="Ribosomal_bL28"/>
</dbReference>
<dbReference type="Gene3D" id="2.30.170.40">
    <property type="entry name" value="Ribosomal protein L28/L24"/>
    <property type="match status" value="1"/>
</dbReference>
<dbReference type="InterPro" id="IPR037147">
    <property type="entry name" value="Ribosomal_bL28_sf"/>
</dbReference>
<reference evidence="5 6" key="1">
    <citation type="submission" date="2024-02" db="EMBL/GenBank/DDBJ databases">
        <authorList>
            <person name="Chen Y."/>
            <person name="Shah S."/>
            <person name="Dougan E. K."/>
            <person name="Thang M."/>
            <person name="Chan C."/>
        </authorList>
    </citation>
    <scope>NUCLEOTIDE SEQUENCE [LARGE SCALE GENOMIC DNA]</scope>
</reference>
<name>A0ABP0HY50_9DINO</name>
<evidence type="ECO:0000256" key="3">
    <source>
        <dbReference type="ARBA" id="ARBA00023274"/>
    </source>
</evidence>
<comment type="caution">
    <text evidence="5">The sequence shown here is derived from an EMBL/GenBank/DDBJ whole genome shotgun (WGS) entry which is preliminary data.</text>
</comment>
<dbReference type="InterPro" id="IPR034704">
    <property type="entry name" value="Ribosomal_bL28/bL31-like_sf"/>
</dbReference>
<comment type="similarity">
    <text evidence="1">Belongs to the bacterial ribosomal protein bL28 family.</text>
</comment>
<gene>
    <name evidence="5" type="ORF">CCMP2556_LOCUS3386</name>
</gene>
<evidence type="ECO:0000256" key="4">
    <source>
        <dbReference type="SAM" id="MobiDB-lite"/>
    </source>
</evidence>
<keyword evidence="6" id="KW-1185">Reference proteome</keyword>
<dbReference type="Pfam" id="PF00830">
    <property type="entry name" value="Ribosomal_L28"/>
    <property type="match status" value="1"/>
</dbReference>
<evidence type="ECO:0000256" key="1">
    <source>
        <dbReference type="ARBA" id="ARBA00008760"/>
    </source>
</evidence>
<protein>
    <submittedName>
        <fullName evidence="5">Uncharacterized protein</fullName>
    </submittedName>
</protein>
<feature type="region of interest" description="Disordered" evidence="4">
    <location>
        <begin position="1"/>
        <end position="68"/>
    </location>
</feature>